<dbReference type="PANTHER" id="PTHR24252:SF7">
    <property type="entry name" value="HYALIN"/>
    <property type="match status" value="1"/>
</dbReference>
<keyword evidence="2" id="KW-0378">Hydrolase</keyword>
<dbReference type="InterPro" id="IPR001314">
    <property type="entry name" value="Peptidase_S1A"/>
</dbReference>
<proteinExistence type="predicted"/>
<dbReference type="Gene3D" id="2.40.10.10">
    <property type="entry name" value="Trypsin-like serine proteases"/>
    <property type="match status" value="1"/>
</dbReference>
<dbReference type="EMBL" id="VXBB01020336">
    <property type="protein sequence ID" value="NXM62613.1"/>
    <property type="molecule type" value="Genomic_DNA"/>
</dbReference>
<evidence type="ECO:0000259" key="5">
    <source>
        <dbReference type="PROSITE" id="PS50240"/>
    </source>
</evidence>
<dbReference type="PROSITE" id="PS00134">
    <property type="entry name" value="TRYPSIN_HIS"/>
    <property type="match status" value="1"/>
</dbReference>
<dbReference type="PROSITE" id="PS50240">
    <property type="entry name" value="TRYPSIN_DOM"/>
    <property type="match status" value="1"/>
</dbReference>
<comment type="caution">
    <text evidence="6">The sequence shown here is derived from an EMBL/GenBank/DDBJ whole genome shotgun (WGS) entry which is preliminary data.</text>
</comment>
<dbReference type="SUPFAM" id="SSF50494">
    <property type="entry name" value="Trypsin-like serine proteases"/>
    <property type="match status" value="1"/>
</dbReference>
<dbReference type="FunFam" id="2.40.10.10:FF:000068">
    <property type="entry name" value="transmembrane protease serine 2"/>
    <property type="match status" value="1"/>
</dbReference>
<dbReference type="InterPro" id="IPR018114">
    <property type="entry name" value="TRYPSIN_HIS"/>
</dbReference>
<keyword evidence="4" id="KW-1015">Disulfide bond</keyword>
<dbReference type="AlphaFoldDB" id="A0A7L1CN59"/>
<keyword evidence="7" id="KW-1185">Reference proteome</keyword>
<accession>A0A7L1CN59</accession>
<keyword evidence="3" id="KW-0720">Serine protease</keyword>
<dbReference type="CDD" id="cd00190">
    <property type="entry name" value="Tryp_SPc"/>
    <property type="match status" value="1"/>
</dbReference>
<dbReference type="PRINTS" id="PR00722">
    <property type="entry name" value="CHYMOTRYPSIN"/>
</dbReference>
<feature type="domain" description="Peptidase S1" evidence="5">
    <location>
        <begin position="1"/>
        <end position="177"/>
    </location>
</feature>
<feature type="non-terminal residue" evidence="6">
    <location>
        <position position="1"/>
    </location>
</feature>
<evidence type="ECO:0000313" key="6">
    <source>
        <dbReference type="EMBL" id="NXM62613.1"/>
    </source>
</evidence>
<evidence type="ECO:0000313" key="7">
    <source>
        <dbReference type="Proteomes" id="UP000534634"/>
    </source>
</evidence>
<gene>
    <name evidence="6" type="primary">Prss55</name>
    <name evidence="6" type="ORF">ILLCLE_R02777</name>
</gene>
<dbReference type="InterPro" id="IPR043504">
    <property type="entry name" value="Peptidase_S1_PA_chymotrypsin"/>
</dbReference>
<organism evidence="6 7">
    <name type="scientific">Illadopsis cleaveri</name>
    <name type="common">blackcap illadopsis</name>
    <dbReference type="NCBI Taxonomy" id="201329"/>
    <lineage>
        <taxon>Eukaryota</taxon>
        <taxon>Metazoa</taxon>
        <taxon>Chordata</taxon>
        <taxon>Craniata</taxon>
        <taxon>Vertebrata</taxon>
        <taxon>Euteleostomi</taxon>
        <taxon>Archelosauria</taxon>
        <taxon>Archosauria</taxon>
        <taxon>Dinosauria</taxon>
        <taxon>Saurischia</taxon>
        <taxon>Theropoda</taxon>
        <taxon>Coelurosauria</taxon>
        <taxon>Aves</taxon>
        <taxon>Neognathae</taxon>
        <taxon>Neoaves</taxon>
        <taxon>Telluraves</taxon>
        <taxon>Australaves</taxon>
        <taxon>Passeriformes</taxon>
        <taxon>Sylvioidea</taxon>
        <taxon>Timaliidae</taxon>
        <taxon>Illadopsis</taxon>
    </lineage>
</organism>
<dbReference type="GO" id="GO:0006508">
    <property type="term" value="P:proteolysis"/>
    <property type="evidence" value="ECO:0007669"/>
    <property type="project" value="UniProtKB-KW"/>
</dbReference>
<sequence>IGTGTDVQPGEFPWLVSIQSQGKHICGGTIISALWILTAAHCFADQLPPDLTVAVGGVDPSLPLEEHSPDSLILHEEFNRSSLQNDIALILLSDPIEFSDEKIPACLPFTCDKDMWQHCWVAALENTSAALLILLFSFSAASHVLQKTQMKLISREKCLEQIPHLVGSVMCAEAEQG</sequence>
<feature type="non-terminal residue" evidence="6">
    <location>
        <position position="177"/>
    </location>
</feature>
<dbReference type="Proteomes" id="UP000534634">
    <property type="component" value="Unassembled WGS sequence"/>
</dbReference>
<dbReference type="SMART" id="SM00020">
    <property type="entry name" value="Tryp_SPc"/>
    <property type="match status" value="1"/>
</dbReference>
<dbReference type="PANTHER" id="PTHR24252">
    <property type="entry name" value="ACROSIN-RELATED"/>
    <property type="match status" value="1"/>
</dbReference>
<reference evidence="6 7" key="1">
    <citation type="submission" date="2019-09" db="EMBL/GenBank/DDBJ databases">
        <title>Bird 10,000 Genomes (B10K) Project - Family phase.</title>
        <authorList>
            <person name="Zhang G."/>
        </authorList>
    </citation>
    <scope>NUCLEOTIDE SEQUENCE [LARGE SCALE GENOMIC DNA]</scope>
    <source>
        <strain evidence="6">B10K-DU-002-01</strain>
        <tissue evidence="6">Muscle</tissue>
    </source>
</reference>
<dbReference type="GO" id="GO:0004252">
    <property type="term" value="F:serine-type endopeptidase activity"/>
    <property type="evidence" value="ECO:0007669"/>
    <property type="project" value="InterPro"/>
</dbReference>
<evidence type="ECO:0000256" key="4">
    <source>
        <dbReference type="ARBA" id="ARBA00023157"/>
    </source>
</evidence>
<name>A0A7L1CN59_9PASS</name>
<dbReference type="InterPro" id="IPR009003">
    <property type="entry name" value="Peptidase_S1_PA"/>
</dbReference>
<dbReference type="InterPro" id="IPR001254">
    <property type="entry name" value="Trypsin_dom"/>
</dbReference>
<dbReference type="Pfam" id="PF00089">
    <property type="entry name" value="Trypsin"/>
    <property type="match status" value="1"/>
</dbReference>
<evidence type="ECO:0000256" key="2">
    <source>
        <dbReference type="ARBA" id="ARBA00022801"/>
    </source>
</evidence>
<evidence type="ECO:0000256" key="3">
    <source>
        <dbReference type="ARBA" id="ARBA00022825"/>
    </source>
</evidence>
<evidence type="ECO:0000256" key="1">
    <source>
        <dbReference type="ARBA" id="ARBA00022670"/>
    </source>
</evidence>
<protein>
    <submittedName>
        <fullName evidence="6">PRS55 protease</fullName>
    </submittedName>
</protein>
<keyword evidence="1 6" id="KW-0645">Protease</keyword>